<evidence type="ECO:0000313" key="2">
    <source>
        <dbReference type="EMBL" id="KAK7469664.1"/>
    </source>
</evidence>
<keyword evidence="3" id="KW-1185">Reference proteome</keyword>
<accession>A0ABD0JBS7</accession>
<reference evidence="2 3" key="1">
    <citation type="journal article" date="2023" name="Sci. Data">
        <title>Genome assembly of the Korean intertidal mud-creeper Batillaria attramentaria.</title>
        <authorList>
            <person name="Patra A.K."/>
            <person name="Ho P.T."/>
            <person name="Jun S."/>
            <person name="Lee S.J."/>
            <person name="Kim Y."/>
            <person name="Won Y.J."/>
        </authorList>
    </citation>
    <scope>NUCLEOTIDE SEQUENCE [LARGE SCALE GENOMIC DNA]</scope>
    <source>
        <strain evidence="2">Wonlab-2016</strain>
    </source>
</reference>
<feature type="region of interest" description="Disordered" evidence="1">
    <location>
        <begin position="32"/>
        <end position="51"/>
    </location>
</feature>
<dbReference type="EMBL" id="JACVVK020000509">
    <property type="protein sequence ID" value="KAK7469664.1"/>
    <property type="molecule type" value="Genomic_DNA"/>
</dbReference>
<organism evidence="2 3">
    <name type="scientific">Batillaria attramentaria</name>
    <dbReference type="NCBI Taxonomy" id="370345"/>
    <lineage>
        <taxon>Eukaryota</taxon>
        <taxon>Metazoa</taxon>
        <taxon>Spiralia</taxon>
        <taxon>Lophotrochozoa</taxon>
        <taxon>Mollusca</taxon>
        <taxon>Gastropoda</taxon>
        <taxon>Caenogastropoda</taxon>
        <taxon>Sorbeoconcha</taxon>
        <taxon>Cerithioidea</taxon>
        <taxon>Batillariidae</taxon>
        <taxon>Batillaria</taxon>
    </lineage>
</organism>
<comment type="caution">
    <text evidence="2">The sequence shown here is derived from an EMBL/GenBank/DDBJ whole genome shotgun (WGS) entry which is preliminary data.</text>
</comment>
<proteinExistence type="predicted"/>
<evidence type="ECO:0000256" key="1">
    <source>
        <dbReference type="SAM" id="MobiDB-lite"/>
    </source>
</evidence>
<evidence type="ECO:0000313" key="3">
    <source>
        <dbReference type="Proteomes" id="UP001519460"/>
    </source>
</evidence>
<name>A0ABD0JBS7_9CAEN</name>
<gene>
    <name evidence="2" type="ORF">BaRGS_00036334</name>
</gene>
<feature type="compositionally biased region" description="Low complexity" evidence="1">
    <location>
        <begin position="35"/>
        <end position="46"/>
    </location>
</feature>
<dbReference type="Proteomes" id="UP001519460">
    <property type="component" value="Unassembled WGS sequence"/>
</dbReference>
<sequence length="99" mass="10713">MDKVGVHVDHPCTSPLSCAPEVGRVMVAISSDKPPCSASPLCSSASRDSRDQPWKGAAIVCLNTCTVRVVSFVFCLITDSREKESPRSDYFGGIVYWFG</sequence>
<dbReference type="AlphaFoldDB" id="A0ABD0JBS7"/>
<protein>
    <submittedName>
        <fullName evidence="2">Uncharacterized protein</fullName>
    </submittedName>
</protein>